<dbReference type="OrthoDB" id="9807630at2"/>
<organism evidence="1 2">
    <name type="scientific">Robinsoniella peoriensis</name>
    <dbReference type="NCBI Taxonomy" id="180332"/>
    <lineage>
        <taxon>Bacteria</taxon>
        <taxon>Bacillati</taxon>
        <taxon>Bacillota</taxon>
        <taxon>Clostridia</taxon>
        <taxon>Lachnospirales</taxon>
        <taxon>Lachnospiraceae</taxon>
        <taxon>Robinsoniella</taxon>
    </lineage>
</organism>
<dbReference type="Pfam" id="PF13419">
    <property type="entry name" value="HAD_2"/>
    <property type="match status" value="1"/>
</dbReference>
<gene>
    <name evidence="1" type="primary">gph</name>
    <name evidence="1" type="ORF">DSM106044_02399</name>
</gene>
<dbReference type="InterPro" id="IPR036412">
    <property type="entry name" value="HAD-like_sf"/>
</dbReference>
<dbReference type="EMBL" id="QGQD01000048">
    <property type="protein sequence ID" value="TLD00751.1"/>
    <property type="molecule type" value="Genomic_DNA"/>
</dbReference>
<reference evidence="1 2" key="1">
    <citation type="journal article" date="2019" name="Anaerobe">
        <title>Detection of Robinsoniella peoriensis in multiple bone samples of a trauma patient.</title>
        <authorList>
            <person name="Schrottner P."/>
            <person name="Hartwich K."/>
            <person name="Bunk B."/>
            <person name="Schober I."/>
            <person name="Helbig S."/>
            <person name="Rudolph W.W."/>
            <person name="Gunzer F."/>
        </authorList>
    </citation>
    <scope>NUCLEOTIDE SEQUENCE [LARGE SCALE GENOMIC DNA]</scope>
    <source>
        <strain evidence="1 2">DSM 106044</strain>
    </source>
</reference>
<dbReference type="EC" id="3.1.3.18" evidence="1"/>
<dbReference type="PANTHER" id="PTHR43434">
    <property type="entry name" value="PHOSPHOGLYCOLATE PHOSPHATASE"/>
    <property type="match status" value="1"/>
</dbReference>
<dbReference type="InterPro" id="IPR050155">
    <property type="entry name" value="HAD-like_hydrolase_sf"/>
</dbReference>
<dbReference type="Proteomes" id="UP000306509">
    <property type="component" value="Unassembled WGS sequence"/>
</dbReference>
<dbReference type="GO" id="GO:0005829">
    <property type="term" value="C:cytosol"/>
    <property type="evidence" value="ECO:0007669"/>
    <property type="project" value="TreeGrafter"/>
</dbReference>
<accession>A0A4U8Q798</accession>
<dbReference type="NCBIfam" id="TIGR01549">
    <property type="entry name" value="HAD-SF-IA-v1"/>
    <property type="match status" value="1"/>
</dbReference>
<dbReference type="InterPro" id="IPR023198">
    <property type="entry name" value="PGP-like_dom2"/>
</dbReference>
<dbReference type="Gene3D" id="3.40.50.1000">
    <property type="entry name" value="HAD superfamily/HAD-like"/>
    <property type="match status" value="1"/>
</dbReference>
<dbReference type="InterPro" id="IPR041492">
    <property type="entry name" value="HAD_2"/>
</dbReference>
<dbReference type="AlphaFoldDB" id="A0A4U8Q798"/>
<dbReference type="SFLD" id="SFLDG01129">
    <property type="entry name" value="C1.5:_HAD__Beta-PGM__Phosphata"/>
    <property type="match status" value="1"/>
</dbReference>
<keyword evidence="1" id="KW-0378">Hydrolase</keyword>
<evidence type="ECO:0000313" key="2">
    <source>
        <dbReference type="Proteomes" id="UP000306509"/>
    </source>
</evidence>
<dbReference type="SFLD" id="SFLDG01135">
    <property type="entry name" value="C1.5.6:_HAD__Beta-PGM__Phospha"/>
    <property type="match status" value="1"/>
</dbReference>
<name>A0A4U8Q798_9FIRM</name>
<dbReference type="GO" id="GO:0008967">
    <property type="term" value="F:phosphoglycolate phosphatase activity"/>
    <property type="evidence" value="ECO:0007669"/>
    <property type="project" value="UniProtKB-EC"/>
</dbReference>
<evidence type="ECO:0000313" key="1">
    <source>
        <dbReference type="EMBL" id="TLD00751.1"/>
    </source>
</evidence>
<keyword evidence="2" id="KW-1185">Reference proteome</keyword>
<dbReference type="PANTHER" id="PTHR43434:SF1">
    <property type="entry name" value="PHOSPHOGLYCOLATE PHOSPHATASE"/>
    <property type="match status" value="1"/>
</dbReference>
<dbReference type="GO" id="GO:0006281">
    <property type="term" value="P:DNA repair"/>
    <property type="evidence" value="ECO:0007669"/>
    <property type="project" value="TreeGrafter"/>
</dbReference>
<dbReference type="SFLD" id="SFLDS00003">
    <property type="entry name" value="Haloacid_Dehalogenase"/>
    <property type="match status" value="1"/>
</dbReference>
<sequence>MIKVCIFDLDGTLADTVESLAYCGNRALEAMGLSAFPTDRFRYFAGDGSAELVRRCLRENGDLQCEGFDELSRLYGTYFAKDCMYHVKPFPGIVELLEWLKGHNIKISVFSNKPHEQAIDVVESLFGKGYFDYIQGQQEGIPRKPAPDGAIKIAEYFQVSCDECLYIGDTNTDMQTGNAAGMDTVGVLWGFRDRVELEENHAKRIVNSPSEISVILEQENLRSACDVRRR</sequence>
<dbReference type="Gene3D" id="1.10.150.240">
    <property type="entry name" value="Putative phosphatase, domain 2"/>
    <property type="match status" value="1"/>
</dbReference>
<proteinExistence type="predicted"/>
<dbReference type="SUPFAM" id="SSF56784">
    <property type="entry name" value="HAD-like"/>
    <property type="match status" value="1"/>
</dbReference>
<dbReference type="STRING" id="180332.GCA_000797495_01693"/>
<comment type="caution">
    <text evidence="1">The sequence shown here is derived from an EMBL/GenBank/DDBJ whole genome shotgun (WGS) entry which is preliminary data.</text>
</comment>
<protein>
    <submittedName>
        <fullName evidence="1">Phosphoglycolate phosphatase</fullName>
        <ecNumber evidence="1">3.1.3.18</ecNumber>
    </submittedName>
</protein>
<dbReference type="InterPro" id="IPR023214">
    <property type="entry name" value="HAD_sf"/>
</dbReference>
<dbReference type="InterPro" id="IPR006439">
    <property type="entry name" value="HAD-SF_hydro_IA"/>
</dbReference>
<dbReference type="RefSeq" id="WP_027294821.1">
    <property type="nucleotide sequence ID" value="NZ_CABMJZ010000099.1"/>
</dbReference>